<proteinExistence type="predicted"/>
<evidence type="ECO:0000313" key="2">
    <source>
        <dbReference type="EMBL" id="QHT38975.1"/>
    </source>
</evidence>
<dbReference type="AlphaFoldDB" id="A0A6C0FK62"/>
<sequence>MVQTGGRKKRSKTGRKASAKFLAAGNEWRKHVKKVMAQNVGKDFKTILQLAAKTYKKGRKSLKRFSDSSISIEIRSKKAGKTKKNTKRAKKRGTRKKSKKRSSGFFGL</sequence>
<dbReference type="EMBL" id="MN738838">
    <property type="protein sequence ID" value="QHT38975.1"/>
    <property type="molecule type" value="Genomic_DNA"/>
</dbReference>
<protein>
    <submittedName>
        <fullName evidence="2">Uncharacterized protein</fullName>
    </submittedName>
</protein>
<reference evidence="2" key="1">
    <citation type="journal article" date="2020" name="Nature">
        <title>Giant virus diversity and host interactions through global metagenomics.</title>
        <authorList>
            <person name="Schulz F."/>
            <person name="Roux S."/>
            <person name="Paez-Espino D."/>
            <person name="Jungbluth S."/>
            <person name="Walsh D.A."/>
            <person name="Denef V.J."/>
            <person name="McMahon K.D."/>
            <person name="Konstantinidis K.T."/>
            <person name="Eloe-Fadrosh E.A."/>
            <person name="Kyrpides N.C."/>
            <person name="Woyke T."/>
        </authorList>
    </citation>
    <scope>NUCLEOTIDE SEQUENCE</scope>
    <source>
        <strain evidence="2">GVMAG-S-ERX556126-94</strain>
    </source>
</reference>
<feature type="region of interest" description="Disordered" evidence="1">
    <location>
        <begin position="74"/>
        <end position="108"/>
    </location>
</feature>
<evidence type="ECO:0000256" key="1">
    <source>
        <dbReference type="SAM" id="MobiDB-lite"/>
    </source>
</evidence>
<accession>A0A6C0FK62</accession>
<organism evidence="2">
    <name type="scientific">viral metagenome</name>
    <dbReference type="NCBI Taxonomy" id="1070528"/>
    <lineage>
        <taxon>unclassified sequences</taxon>
        <taxon>metagenomes</taxon>
        <taxon>organismal metagenomes</taxon>
    </lineage>
</organism>
<name>A0A6C0FK62_9ZZZZ</name>
<feature type="compositionally biased region" description="Basic residues" evidence="1">
    <location>
        <begin position="77"/>
        <end position="102"/>
    </location>
</feature>